<dbReference type="KEGG" id="hqi:H9L05_00955"/>
<keyword evidence="2" id="KW-1185">Reference proteome</keyword>
<proteinExistence type="predicted"/>
<protein>
    <submittedName>
        <fullName evidence="1">Uncharacterized protein</fullName>
    </submittedName>
</protein>
<dbReference type="RefSeq" id="WP_187732652.1">
    <property type="nucleotide sequence ID" value="NZ_CP060784.1"/>
</dbReference>
<sequence>MVGSTRYLDQQNGFREDRFGQKVAELRGLVLVSALHDPRVATYAREQEELLYLSYPLRQIHYRFFDEHLYRIDLLVTGTEAIAGLRQEFVRLYGPPSSGPLGEEWVGQQTTASILSFRTRTENAYFTLSSQPLMASATQYVYHRGQMASEDSGKSLGANSSLFYLEPLSRFLHR</sequence>
<dbReference type="Proteomes" id="UP000516093">
    <property type="component" value="Chromosome"/>
</dbReference>
<gene>
    <name evidence="1" type="ORF">H9L05_00955</name>
</gene>
<accession>A0A7H0GVS9</accession>
<dbReference type="AlphaFoldDB" id="A0A7H0GVS9"/>
<dbReference type="EMBL" id="CP060784">
    <property type="protein sequence ID" value="QNP52395.1"/>
    <property type="molecule type" value="Genomic_DNA"/>
</dbReference>
<name>A0A7H0GVS9_9BACT</name>
<organism evidence="1 2">
    <name type="scientific">Hymenobacter qilianensis</name>
    <dbReference type="NCBI Taxonomy" id="1385715"/>
    <lineage>
        <taxon>Bacteria</taxon>
        <taxon>Pseudomonadati</taxon>
        <taxon>Bacteroidota</taxon>
        <taxon>Cytophagia</taxon>
        <taxon>Cytophagales</taxon>
        <taxon>Hymenobacteraceae</taxon>
        <taxon>Hymenobacter</taxon>
    </lineage>
</organism>
<evidence type="ECO:0000313" key="2">
    <source>
        <dbReference type="Proteomes" id="UP000516093"/>
    </source>
</evidence>
<evidence type="ECO:0000313" key="1">
    <source>
        <dbReference type="EMBL" id="QNP52395.1"/>
    </source>
</evidence>
<reference evidence="1 2" key="1">
    <citation type="submission" date="2020-08" db="EMBL/GenBank/DDBJ databases">
        <title>Genome sequence of Hymenobacter qilianensis JCM 19763T.</title>
        <authorList>
            <person name="Hyun D.-W."/>
            <person name="Bae J.-W."/>
        </authorList>
    </citation>
    <scope>NUCLEOTIDE SEQUENCE [LARGE SCALE GENOMIC DNA]</scope>
    <source>
        <strain evidence="1 2">JCM 19763</strain>
    </source>
</reference>